<evidence type="ECO:0000256" key="8">
    <source>
        <dbReference type="ARBA" id="ARBA00023027"/>
    </source>
</evidence>
<name>A0A1D2N9H2_ORCCI</name>
<comment type="similarity">
    <text evidence="2 11">In the C-terminal section; belongs to the NAD synthetase family.</text>
</comment>
<dbReference type="SUPFAM" id="SSF56317">
    <property type="entry name" value="Carbon-nitrogen hydrolase"/>
    <property type="match status" value="1"/>
</dbReference>
<evidence type="ECO:0000256" key="10">
    <source>
        <dbReference type="ARBA" id="ARBA00052340"/>
    </source>
</evidence>
<dbReference type="GO" id="GO:0005737">
    <property type="term" value="C:cytoplasm"/>
    <property type="evidence" value="ECO:0007669"/>
    <property type="project" value="InterPro"/>
</dbReference>
<dbReference type="GO" id="GO:0005524">
    <property type="term" value="F:ATP binding"/>
    <property type="evidence" value="ECO:0007669"/>
    <property type="project" value="UniProtKB-UniRule"/>
</dbReference>
<dbReference type="FunFam" id="3.40.50.620:FF:000036">
    <property type="entry name" value="Glutamine-dependent NAD(+) synthetase"/>
    <property type="match status" value="1"/>
</dbReference>
<dbReference type="InterPro" id="IPR022310">
    <property type="entry name" value="NAD/GMP_synthase"/>
</dbReference>
<keyword evidence="14" id="KW-1185">Reference proteome</keyword>
<gene>
    <name evidence="13" type="ORF">Ocin01_04777</name>
</gene>
<dbReference type="HAMAP" id="MF_02090">
    <property type="entry name" value="NadE_glutamine_dep"/>
    <property type="match status" value="1"/>
</dbReference>
<keyword evidence="7 11" id="KW-0067">ATP-binding</keyword>
<dbReference type="EC" id="6.3.5.1" evidence="3 11"/>
<evidence type="ECO:0000259" key="12">
    <source>
        <dbReference type="PROSITE" id="PS50263"/>
    </source>
</evidence>
<dbReference type="Proteomes" id="UP000094527">
    <property type="component" value="Unassembled WGS sequence"/>
</dbReference>
<evidence type="ECO:0000256" key="5">
    <source>
        <dbReference type="ARBA" id="ARBA00022598"/>
    </source>
</evidence>
<dbReference type="Gene3D" id="3.40.50.620">
    <property type="entry name" value="HUPs"/>
    <property type="match status" value="1"/>
</dbReference>
<sequence length="693" mass="78578">MTEVATLSTVTLNQFVLDFEGNKRRILESIKICKAERSRFRCGPELEICGYNCQDHFYERDTQTHSWEVLVDLLKDVNCQDILIDVGMPVMHNGVNYNCRVVFLNKKILLIRPKMIMCDDANYRESRWFTGWTKKRHVEDHMLPEIIAAVAGQRTAPFGDALLQLTDTKIGFEICEELWNPMSTHLEQTLAGADIIVNGSGSHAEIRKAFYAMELIKTASAKCGCLYAFSNLRGCDGERVYLNGCSTIVLNGEVLKLGKQYALDDVEVLTATFQLDEIHAHKVKIRSRSLVGANTESYPCIETPWSLSVSTKHRNLTLPMEKVEFVCPEEEIASGPALWLWDYLRRSPASGFFLPLSGGVDSASVAIIVYSMCRLIVDHINTHDDHVLKDVQKVLRDPTYKPTDPRELCGKLFTTCYMASDNSSETTRNFAQALAVGIGSNHRVISISNVCSTFVETTAEALGKEKPTFEGTREENLALQNVQARSRMVFAYMFAQLTPWSRGENGFLLVLTSANVDEAIRGYFTKYDCSSGDLNPIGGISKTDLKRFIIYASQKFGLHMVEQIVEAPPTAELCPLKENQTDEEDMGMTYKELSCYGKLRKPLACGPYSMMAKLIHLWNDQEPRDIAKKVKHFYRSYAANRHKMSILTPSCHMEDYSPEDHRHDLRPIFYPLDFTWQFQRIDDLVNNLESEVD</sequence>
<dbReference type="Gene3D" id="3.60.110.10">
    <property type="entry name" value="Carbon-nitrogen hydrolase"/>
    <property type="match status" value="1"/>
</dbReference>
<dbReference type="PANTHER" id="PTHR23090:SF9">
    <property type="entry name" value="GLUTAMINE-DEPENDENT NAD(+) SYNTHETASE"/>
    <property type="match status" value="1"/>
</dbReference>
<evidence type="ECO:0000256" key="9">
    <source>
        <dbReference type="ARBA" id="ARBA00030681"/>
    </source>
</evidence>
<dbReference type="SUPFAM" id="SSF52402">
    <property type="entry name" value="Adenine nucleotide alpha hydrolases-like"/>
    <property type="match status" value="1"/>
</dbReference>
<dbReference type="GO" id="GO:0003952">
    <property type="term" value="F:NAD+ synthase (glutamine-hydrolyzing) activity"/>
    <property type="evidence" value="ECO:0007669"/>
    <property type="project" value="UniProtKB-UniRule"/>
</dbReference>
<dbReference type="FunFam" id="3.60.110.10:FF:000003">
    <property type="entry name" value="Glutamine-dependent NAD(+) synthetase"/>
    <property type="match status" value="1"/>
</dbReference>
<dbReference type="InterPro" id="IPR014729">
    <property type="entry name" value="Rossmann-like_a/b/a_fold"/>
</dbReference>
<reference evidence="13 14" key="1">
    <citation type="journal article" date="2016" name="Genome Biol. Evol.">
        <title>Gene Family Evolution Reflects Adaptation to Soil Environmental Stressors in the Genome of the Collembolan Orchesella cincta.</title>
        <authorList>
            <person name="Faddeeva-Vakhrusheva A."/>
            <person name="Derks M.F."/>
            <person name="Anvar S.Y."/>
            <person name="Agamennone V."/>
            <person name="Suring W."/>
            <person name="Smit S."/>
            <person name="van Straalen N.M."/>
            <person name="Roelofs D."/>
        </authorList>
    </citation>
    <scope>NUCLEOTIDE SEQUENCE [LARGE SCALE GENOMIC DNA]</scope>
    <source>
        <tissue evidence="13">Mixed pool</tissue>
    </source>
</reference>
<dbReference type="UniPathway" id="UPA00253">
    <property type="reaction ID" value="UER00334"/>
</dbReference>
<dbReference type="OMA" id="TSQEVCN"/>
<proteinExistence type="inferred from homology"/>
<dbReference type="STRING" id="48709.A0A1D2N9H2"/>
<dbReference type="PIRSF" id="PIRSF006630">
    <property type="entry name" value="NADS_GAT"/>
    <property type="match status" value="1"/>
</dbReference>
<evidence type="ECO:0000256" key="4">
    <source>
        <dbReference type="ARBA" id="ARBA00017309"/>
    </source>
</evidence>
<keyword evidence="5 11" id="KW-0436">Ligase</keyword>
<dbReference type="EMBL" id="LJIJ01000135">
    <property type="protein sequence ID" value="ODN01891.1"/>
    <property type="molecule type" value="Genomic_DNA"/>
</dbReference>
<keyword evidence="6 11" id="KW-0547">Nucleotide-binding</keyword>
<dbReference type="OrthoDB" id="2020662at2759"/>
<evidence type="ECO:0000256" key="3">
    <source>
        <dbReference type="ARBA" id="ARBA00012743"/>
    </source>
</evidence>
<evidence type="ECO:0000256" key="6">
    <source>
        <dbReference type="ARBA" id="ARBA00022741"/>
    </source>
</evidence>
<dbReference type="GO" id="GO:0004359">
    <property type="term" value="F:glutaminase activity"/>
    <property type="evidence" value="ECO:0007669"/>
    <property type="project" value="InterPro"/>
</dbReference>
<dbReference type="PROSITE" id="PS50263">
    <property type="entry name" value="CN_HYDROLASE"/>
    <property type="match status" value="1"/>
</dbReference>
<organism evidence="13 14">
    <name type="scientific">Orchesella cincta</name>
    <name type="common">Springtail</name>
    <name type="synonym">Podura cincta</name>
    <dbReference type="NCBI Taxonomy" id="48709"/>
    <lineage>
        <taxon>Eukaryota</taxon>
        <taxon>Metazoa</taxon>
        <taxon>Ecdysozoa</taxon>
        <taxon>Arthropoda</taxon>
        <taxon>Hexapoda</taxon>
        <taxon>Collembola</taxon>
        <taxon>Entomobryomorpha</taxon>
        <taxon>Entomobryoidea</taxon>
        <taxon>Orchesellidae</taxon>
        <taxon>Orchesellinae</taxon>
        <taxon>Orchesella</taxon>
    </lineage>
</organism>
<dbReference type="NCBIfam" id="TIGR00552">
    <property type="entry name" value="nadE"/>
    <property type="match status" value="1"/>
</dbReference>
<evidence type="ECO:0000256" key="11">
    <source>
        <dbReference type="PIRNR" id="PIRNR006630"/>
    </source>
</evidence>
<evidence type="ECO:0000313" key="13">
    <source>
        <dbReference type="EMBL" id="ODN01891.1"/>
    </source>
</evidence>
<accession>A0A1D2N9H2</accession>
<dbReference type="PANTHER" id="PTHR23090">
    <property type="entry name" value="NH 3 /GLUTAMINE-DEPENDENT NAD + SYNTHETASE"/>
    <property type="match status" value="1"/>
</dbReference>
<dbReference type="CDD" id="cd07570">
    <property type="entry name" value="GAT_Gln-NAD-synth"/>
    <property type="match status" value="1"/>
</dbReference>
<feature type="domain" description="CN hydrolase" evidence="12">
    <location>
        <begin position="5"/>
        <end position="275"/>
    </location>
</feature>
<comment type="catalytic activity">
    <reaction evidence="10 11">
        <text>deamido-NAD(+) + L-glutamine + ATP + H2O = L-glutamate + AMP + diphosphate + NAD(+) + H(+)</text>
        <dbReference type="Rhea" id="RHEA:24384"/>
        <dbReference type="ChEBI" id="CHEBI:15377"/>
        <dbReference type="ChEBI" id="CHEBI:15378"/>
        <dbReference type="ChEBI" id="CHEBI:29985"/>
        <dbReference type="ChEBI" id="CHEBI:30616"/>
        <dbReference type="ChEBI" id="CHEBI:33019"/>
        <dbReference type="ChEBI" id="CHEBI:57540"/>
        <dbReference type="ChEBI" id="CHEBI:58359"/>
        <dbReference type="ChEBI" id="CHEBI:58437"/>
        <dbReference type="ChEBI" id="CHEBI:456215"/>
        <dbReference type="EC" id="6.3.5.1"/>
    </reaction>
</comment>
<evidence type="ECO:0000256" key="2">
    <source>
        <dbReference type="ARBA" id="ARBA00007145"/>
    </source>
</evidence>
<comment type="caution">
    <text evidence="13">The sequence shown here is derived from an EMBL/GenBank/DDBJ whole genome shotgun (WGS) entry which is preliminary data.</text>
</comment>
<comment type="pathway">
    <text evidence="1 11">Cofactor biosynthesis; NAD(+) biosynthesis; NAD(+) from deamido-NAD(+) (L-Gln route): step 1/1.</text>
</comment>
<dbReference type="AlphaFoldDB" id="A0A1D2N9H2"/>
<dbReference type="CDD" id="cd00553">
    <property type="entry name" value="NAD_synthase"/>
    <property type="match status" value="1"/>
</dbReference>
<keyword evidence="8 11" id="KW-0520">NAD</keyword>
<dbReference type="GO" id="GO:0009435">
    <property type="term" value="P:NAD+ biosynthetic process"/>
    <property type="evidence" value="ECO:0007669"/>
    <property type="project" value="UniProtKB-UniRule"/>
</dbReference>
<dbReference type="InterPro" id="IPR036526">
    <property type="entry name" value="C-N_Hydrolase_sf"/>
</dbReference>
<dbReference type="InterPro" id="IPR003010">
    <property type="entry name" value="C-N_Hydrolase"/>
</dbReference>
<dbReference type="Pfam" id="PF02540">
    <property type="entry name" value="NAD_synthase"/>
    <property type="match status" value="1"/>
</dbReference>
<evidence type="ECO:0000256" key="7">
    <source>
        <dbReference type="ARBA" id="ARBA00022840"/>
    </source>
</evidence>
<evidence type="ECO:0000256" key="1">
    <source>
        <dbReference type="ARBA" id="ARBA00005188"/>
    </source>
</evidence>
<evidence type="ECO:0000313" key="14">
    <source>
        <dbReference type="Proteomes" id="UP000094527"/>
    </source>
</evidence>
<protein>
    <recommendedName>
        <fullName evidence="4 11">Glutamine-dependent NAD(+) synthetase</fullName>
        <ecNumber evidence="3 11">6.3.5.1</ecNumber>
    </recommendedName>
    <alternativeName>
        <fullName evidence="9 11">NAD(+) synthase [glutamine-hydrolyzing]</fullName>
    </alternativeName>
</protein>
<dbReference type="InterPro" id="IPR003694">
    <property type="entry name" value="NAD_synthase"/>
</dbReference>
<dbReference type="InterPro" id="IPR014445">
    <property type="entry name" value="Gln-dep_NAD_synthase"/>
</dbReference>
<dbReference type="Pfam" id="PF00795">
    <property type="entry name" value="CN_hydrolase"/>
    <property type="match status" value="1"/>
</dbReference>